<evidence type="ECO:0000259" key="2">
    <source>
        <dbReference type="Pfam" id="PF06985"/>
    </source>
</evidence>
<dbReference type="Pfam" id="PF06985">
    <property type="entry name" value="HET"/>
    <property type="match status" value="1"/>
</dbReference>
<dbReference type="Proteomes" id="UP000291422">
    <property type="component" value="Unassembled WGS sequence"/>
</dbReference>
<evidence type="ECO:0000313" key="4">
    <source>
        <dbReference type="Proteomes" id="UP000291422"/>
    </source>
</evidence>
<name>A0A4Q4NDI8_ALTAL</name>
<dbReference type="VEuPathDB" id="FungiDB:CC77DRAFT_697384"/>
<accession>A0A4Q4NDI8</accession>
<evidence type="ECO:0000313" key="3">
    <source>
        <dbReference type="EMBL" id="RYN73255.1"/>
    </source>
</evidence>
<gene>
    <name evidence="3" type="ORF">AA0117_g7929</name>
</gene>
<proteinExistence type="predicted"/>
<organism evidence="3 4">
    <name type="scientific">Alternaria alternata</name>
    <name type="common">Alternaria rot fungus</name>
    <name type="synonym">Torula alternata</name>
    <dbReference type="NCBI Taxonomy" id="5599"/>
    <lineage>
        <taxon>Eukaryota</taxon>
        <taxon>Fungi</taxon>
        <taxon>Dikarya</taxon>
        <taxon>Ascomycota</taxon>
        <taxon>Pezizomycotina</taxon>
        <taxon>Dothideomycetes</taxon>
        <taxon>Pleosporomycetidae</taxon>
        <taxon>Pleosporales</taxon>
        <taxon>Pleosporineae</taxon>
        <taxon>Pleosporaceae</taxon>
        <taxon>Alternaria</taxon>
        <taxon>Alternaria sect. Alternaria</taxon>
        <taxon>Alternaria alternata complex</taxon>
    </lineage>
</organism>
<dbReference type="PANTHER" id="PTHR33112">
    <property type="entry name" value="DOMAIN PROTEIN, PUTATIVE-RELATED"/>
    <property type="match status" value="1"/>
</dbReference>
<protein>
    <recommendedName>
        <fullName evidence="2">Heterokaryon incompatibility domain-containing protein</fullName>
    </recommendedName>
</protein>
<feature type="region of interest" description="Disordered" evidence="1">
    <location>
        <begin position="792"/>
        <end position="812"/>
    </location>
</feature>
<dbReference type="InterPro" id="IPR010730">
    <property type="entry name" value="HET"/>
</dbReference>
<dbReference type="EMBL" id="PDXD01000022">
    <property type="protein sequence ID" value="RYN73255.1"/>
    <property type="molecule type" value="Genomic_DNA"/>
</dbReference>
<feature type="domain" description="Heterokaryon incompatibility" evidence="2">
    <location>
        <begin position="411"/>
        <end position="593"/>
    </location>
</feature>
<feature type="compositionally biased region" description="Basic and acidic residues" evidence="1">
    <location>
        <begin position="792"/>
        <end position="802"/>
    </location>
</feature>
<evidence type="ECO:0000256" key="1">
    <source>
        <dbReference type="SAM" id="MobiDB-lite"/>
    </source>
</evidence>
<reference evidence="4" key="1">
    <citation type="journal article" date="2019" name="bioRxiv">
        <title>Genomics, evolutionary history and diagnostics of the Alternaria alternata species group including apple and Asian pear pathotypes.</title>
        <authorList>
            <person name="Armitage A.D."/>
            <person name="Cockerton H.M."/>
            <person name="Sreenivasaprasad S."/>
            <person name="Woodhall J.W."/>
            <person name="Lane C.R."/>
            <person name="Harrison R.J."/>
            <person name="Clarkson J.P."/>
        </authorList>
    </citation>
    <scope>NUCLEOTIDE SEQUENCE [LARGE SCALE GENOMIC DNA]</scope>
    <source>
        <strain evidence="4">FERA 1177</strain>
    </source>
</reference>
<dbReference type="AlphaFoldDB" id="A0A4Q4NDI8"/>
<comment type="caution">
    <text evidence="3">The sequence shown here is derived from an EMBL/GenBank/DDBJ whole genome shotgun (WGS) entry which is preliminary data.</text>
</comment>
<sequence>MSRPPLQPQNKHVSSYLFKDSTSDAVNLDSPGKYDISDEEESTSASKSRFKNALNTGKDFFARTGKTAGLYNDALCTTCNEIDFHECLPDPPNDNNGPSTSSDSKQRAKTFYRSLAKILDNSKFCNLCRLLKQSICQEEYDLLKAEHIRKYLPEGFGKNKSMSDWVEGQNDWRREWFGDSDLWPFGHALDKSEPSKHTIKDAKKLFSEAEAHDTELNNVSQMYGSAGDSATQVIEAAQFTLGLVPPSTIEDKTARDLVAIGQTVVNQLALAQSKRRKRLPCIFMFRIYYRDEKKAGALSVRVYAHGGAPLAPLQEITHFNLRFESTEKPRCSENQLWYGNKLGPLIDIPFFKHCRKECEESHSGEDGCARPLGTPRDPHPEIEFRLINVKTMSVMVVPFAEVMRENSRYQYAALSYVWGELELLPGWVPVSDSGVTKSWKQKMPDGSWSNPIFDCPDRFKLRKGLPAKTLYRKDSLVKKADSIPKTILDAIKVTRKMDLGYIWIDQLCIMQSGDDADRDGNLERMDLIYRNAVFTIVAADGHDADHGLKGVRCDRGQPKQISEQVIPGANMSLPISIKMNVLPWERRAWTFQEKILSRRLLVFTGGFAIWYCRRSILREDVNALDGDIHAIRFPWPRLAASMPSGDKLKDVGLSLQKDGSLRLLRRPEMSDYIAAVEDFSSRVIGDGWDTLSAFRGISKVLESSNLLGGPFRQGLPVQNMDVALLWQTNQPARRRQNGSKNGETLYAPPSWSPFGWEEISKVEGDGALHALIEYAKPYEVWSAELGMLQRRDPQGLDEEARKRAQSLGRPSTEERIRPIQHTFWILDHSSKLLKPIDAYERLMAMNKSIPPDWEPLKSESENQIRLKFKPPIKPISDRSLMIFAETAMLVLDQQTWRITRTIHVKNNDLSRRTFEDSDAKAKTPEETIETRQEYWLHANQEAGGENPDKPQADSKFDVKDIRIGVGRIDMAGFGAVRKNVKAVVLSEAQYFGNEEIPDVLGYPLYNVLLVHHTENQVYERVGLGQVYKRNWKSIPKEEKVKEFLILE</sequence>
<feature type="region of interest" description="Disordered" evidence="1">
    <location>
        <begin position="29"/>
        <end position="48"/>
    </location>
</feature>
<dbReference type="PANTHER" id="PTHR33112:SF1">
    <property type="entry name" value="HETEROKARYON INCOMPATIBILITY DOMAIN-CONTAINING PROTEIN"/>
    <property type="match status" value="1"/>
</dbReference>